<dbReference type="GO" id="GO:0008360">
    <property type="term" value="P:regulation of cell shape"/>
    <property type="evidence" value="ECO:0007669"/>
    <property type="project" value="UniProtKB-KW"/>
</dbReference>
<evidence type="ECO:0000259" key="16">
    <source>
        <dbReference type="Pfam" id="PF02875"/>
    </source>
</evidence>
<feature type="binding site" evidence="14">
    <location>
        <begin position="123"/>
        <end position="129"/>
    </location>
    <ligand>
        <name>ATP</name>
        <dbReference type="ChEBI" id="CHEBI:30616"/>
    </ligand>
</feature>
<dbReference type="PANTHER" id="PTHR43445">
    <property type="entry name" value="UDP-N-ACETYLMURAMATE--L-ALANINE LIGASE-RELATED"/>
    <property type="match status" value="1"/>
</dbReference>
<keyword evidence="5 14" id="KW-0436">Ligase</keyword>
<comment type="pathway">
    <text evidence="2 14">Cell wall biogenesis; peptidoglycan biosynthesis.</text>
</comment>
<dbReference type="Gene3D" id="3.40.1190.10">
    <property type="entry name" value="Mur-like, catalytic domain"/>
    <property type="match status" value="1"/>
</dbReference>
<name>A0AAE3DFP1_9FIRM</name>
<dbReference type="NCBIfam" id="TIGR01082">
    <property type="entry name" value="murC"/>
    <property type="match status" value="1"/>
</dbReference>
<feature type="domain" description="Mur ligase central" evidence="17">
    <location>
        <begin position="121"/>
        <end position="301"/>
    </location>
</feature>
<evidence type="ECO:0000256" key="8">
    <source>
        <dbReference type="ARBA" id="ARBA00022840"/>
    </source>
</evidence>
<evidence type="ECO:0000313" key="19">
    <source>
        <dbReference type="Proteomes" id="UP001199319"/>
    </source>
</evidence>
<dbReference type="GO" id="GO:0005524">
    <property type="term" value="F:ATP binding"/>
    <property type="evidence" value="ECO:0007669"/>
    <property type="project" value="UniProtKB-UniRule"/>
</dbReference>
<evidence type="ECO:0000256" key="12">
    <source>
        <dbReference type="ARBA" id="ARBA00023316"/>
    </source>
</evidence>
<dbReference type="InterPro" id="IPR036565">
    <property type="entry name" value="Mur-like_cat_sf"/>
</dbReference>
<evidence type="ECO:0000256" key="11">
    <source>
        <dbReference type="ARBA" id="ARBA00023306"/>
    </source>
</evidence>
<evidence type="ECO:0000256" key="4">
    <source>
        <dbReference type="ARBA" id="ARBA00022490"/>
    </source>
</evidence>
<evidence type="ECO:0000256" key="6">
    <source>
        <dbReference type="ARBA" id="ARBA00022618"/>
    </source>
</evidence>
<dbReference type="SUPFAM" id="SSF53244">
    <property type="entry name" value="MurD-like peptide ligases, peptide-binding domain"/>
    <property type="match status" value="1"/>
</dbReference>
<dbReference type="SUPFAM" id="SSF53623">
    <property type="entry name" value="MurD-like peptide ligases, catalytic domain"/>
    <property type="match status" value="1"/>
</dbReference>
<dbReference type="Pfam" id="PF08245">
    <property type="entry name" value="Mur_ligase_M"/>
    <property type="match status" value="1"/>
</dbReference>
<evidence type="ECO:0000256" key="14">
    <source>
        <dbReference type="HAMAP-Rule" id="MF_00046"/>
    </source>
</evidence>
<comment type="similarity">
    <text evidence="14">Belongs to the MurCDEF family.</text>
</comment>
<reference evidence="18" key="1">
    <citation type="submission" date="2021-10" db="EMBL/GenBank/DDBJ databases">
        <title>Anaerobic single-cell dispensing facilitates the cultivation of human gut bacteria.</title>
        <authorList>
            <person name="Afrizal A."/>
        </authorList>
    </citation>
    <scope>NUCLEOTIDE SEQUENCE</scope>
    <source>
        <strain evidence="18">CLA-AA-H272</strain>
    </source>
</reference>
<dbReference type="GO" id="GO:0071555">
    <property type="term" value="P:cell wall organization"/>
    <property type="evidence" value="ECO:0007669"/>
    <property type="project" value="UniProtKB-KW"/>
</dbReference>
<dbReference type="GO" id="GO:0051301">
    <property type="term" value="P:cell division"/>
    <property type="evidence" value="ECO:0007669"/>
    <property type="project" value="UniProtKB-KW"/>
</dbReference>
<keyword evidence="8 14" id="KW-0067">ATP-binding</keyword>
<evidence type="ECO:0000256" key="1">
    <source>
        <dbReference type="ARBA" id="ARBA00004496"/>
    </source>
</evidence>
<dbReference type="Gene3D" id="3.90.190.20">
    <property type="entry name" value="Mur ligase, C-terminal domain"/>
    <property type="match status" value="1"/>
</dbReference>
<dbReference type="GO" id="GO:0008763">
    <property type="term" value="F:UDP-N-acetylmuramate-L-alanine ligase activity"/>
    <property type="evidence" value="ECO:0007669"/>
    <property type="project" value="UniProtKB-UniRule"/>
</dbReference>
<evidence type="ECO:0000256" key="5">
    <source>
        <dbReference type="ARBA" id="ARBA00022598"/>
    </source>
</evidence>
<dbReference type="Pfam" id="PF01225">
    <property type="entry name" value="Mur_ligase"/>
    <property type="match status" value="1"/>
</dbReference>
<feature type="domain" description="Mur ligase N-terminal catalytic" evidence="15">
    <location>
        <begin position="19"/>
        <end position="115"/>
    </location>
</feature>
<evidence type="ECO:0000256" key="9">
    <source>
        <dbReference type="ARBA" id="ARBA00022960"/>
    </source>
</evidence>
<evidence type="ECO:0000256" key="3">
    <source>
        <dbReference type="ARBA" id="ARBA00012211"/>
    </source>
</evidence>
<keyword evidence="9 14" id="KW-0133">Cell shape</keyword>
<organism evidence="18 19">
    <name type="scientific">Brotocaccenecus cirricatena</name>
    <dbReference type="NCBI Taxonomy" id="3064195"/>
    <lineage>
        <taxon>Bacteria</taxon>
        <taxon>Bacillati</taxon>
        <taxon>Bacillota</taxon>
        <taxon>Clostridia</taxon>
        <taxon>Eubacteriales</taxon>
        <taxon>Oscillospiraceae</taxon>
        <taxon>Brotocaccenecus</taxon>
    </lineage>
</organism>
<dbReference type="InterPro" id="IPR050061">
    <property type="entry name" value="MurCDEF_pg_biosynth"/>
</dbReference>
<keyword evidence="11 14" id="KW-0131">Cell cycle</keyword>
<dbReference type="EC" id="6.3.2.8" evidence="3 14"/>
<dbReference type="PANTHER" id="PTHR43445:SF3">
    <property type="entry name" value="UDP-N-ACETYLMURAMATE--L-ALANINE LIGASE"/>
    <property type="match status" value="1"/>
</dbReference>
<comment type="function">
    <text evidence="14">Cell wall formation.</text>
</comment>
<protein>
    <recommendedName>
        <fullName evidence="3 14">UDP-N-acetylmuramate--L-alanine ligase</fullName>
        <ecNumber evidence="3 14">6.3.2.8</ecNumber>
    </recommendedName>
    <alternativeName>
        <fullName evidence="14">UDP-N-acetylmuramoyl-L-alanine synthetase</fullName>
    </alternativeName>
</protein>
<evidence type="ECO:0000256" key="2">
    <source>
        <dbReference type="ARBA" id="ARBA00004752"/>
    </source>
</evidence>
<keyword evidence="4 14" id="KW-0963">Cytoplasm</keyword>
<dbReference type="AlphaFoldDB" id="A0AAE3DFP1"/>
<dbReference type="HAMAP" id="MF_00046">
    <property type="entry name" value="MurC"/>
    <property type="match status" value="1"/>
</dbReference>
<dbReference type="RefSeq" id="WP_302929100.1">
    <property type="nucleotide sequence ID" value="NZ_JAJEPW010000028.1"/>
</dbReference>
<dbReference type="SUPFAM" id="SSF51984">
    <property type="entry name" value="MurCD N-terminal domain"/>
    <property type="match status" value="1"/>
</dbReference>
<keyword evidence="19" id="KW-1185">Reference proteome</keyword>
<keyword evidence="10 14" id="KW-0573">Peptidoglycan synthesis</keyword>
<dbReference type="EMBL" id="JAJEPW010000028">
    <property type="protein sequence ID" value="MCC2129861.1"/>
    <property type="molecule type" value="Genomic_DNA"/>
</dbReference>
<comment type="caution">
    <text evidence="18">The sequence shown here is derived from an EMBL/GenBank/DDBJ whole genome shotgun (WGS) entry which is preliminary data.</text>
</comment>
<evidence type="ECO:0000256" key="13">
    <source>
        <dbReference type="ARBA" id="ARBA00047833"/>
    </source>
</evidence>
<dbReference type="Pfam" id="PF02875">
    <property type="entry name" value="Mur_ligase_C"/>
    <property type="match status" value="1"/>
</dbReference>
<dbReference type="Proteomes" id="UP001199319">
    <property type="component" value="Unassembled WGS sequence"/>
</dbReference>
<dbReference type="InterPro" id="IPR005758">
    <property type="entry name" value="UDP-N-AcMur_Ala_ligase_MurC"/>
</dbReference>
<keyword evidence="7 14" id="KW-0547">Nucleotide-binding</keyword>
<comment type="subcellular location">
    <subcellularLocation>
        <location evidence="1 14">Cytoplasm</location>
    </subcellularLocation>
</comment>
<sequence>MMHPTIDIKTFLKPGVRAHLAGIGGVSMCPLAEVLLGMGLRVQGSDMTESDTVRQLRSQGIDVAIGHSAENLKDCDLVIRTAAIHDENPEIAGAIARGIPVYERAQAWGAIMQHYENALCISGTHGKTTTTSMATHIFMAAQADPTVMIGGTLPMLHAGYRVGKGNTIILESCEYCNSFLNFFPTVAVILNVGEDHLDFFRDLADIERSFHAFADLVPQRGYVIANADDKGARDAVAGLSHPVFTFSLADRTADCYARDVAFFDGCASFDVMIHGELYAHVDLHIPGKHNILNALAAASAAYVLGIPGQAVTLGLEDFHGAGRRFEHKGSYHGAAVYDDYAHHPAELHALLTTARSMGYDRVICAFQPHTYTRTKALFDDFVRELQLPDVTVLAEIYAAREQNVLGISSRDLAEKIPGAIYCSTLDKVADTLAGLARPGDLILTVGAGDIFRAGEKLLERA</sequence>
<keyword evidence="12 14" id="KW-0961">Cell wall biogenesis/degradation</keyword>
<dbReference type="GO" id="GO:0005737">
    <property type="term" value="C:cytoplasm"/>
    <property type="evidence" value="ECO:0007669"/>
    <property type="project" value="UniProtKB-SubCell"/>
</dbReference>
<dbReference type="Gene3D" id="3.40.50.720">
    <property type="entry name" value="NAD(P)-binding Rossmann-like Domain"/>
    <property type="match status" value="1"/>
</dbReference>
<evidence type="ECO:0000256" key="10">
    <source>
        <dbReference type="ARBA" id="ARBA00022984"/>
    </source>
</evidence>
<gene>
    <name evidence="14 18" type="primary">murC</name>
    <name evidence="18" type="ORF">LKD37_10070</name>
</gene>
<dbReference type="InterPro" id="IPR036615">
    <property type="entry name" value="Mur_ligase_C_dom_sf"/>
</dbReference>
<feature type="domain" description="Mur ligase C-terminal" evidence="16">
    <location>
        <begin position="323"/>
        <end position="448"/>
    </location>
</feature>
<proteinExistence type="inferred from homology"/>
<evidence type="ECO:0000256" key="7">
    <source>
        <dbReference type="ARBA" id="ARBA00022741"/>
    </source>
</evidence>
<dbReference type="InterPro" id="IPR004101">
    <property type="entry name" value="Mur_ligase_C"/>
</dbReference>
<dbReference type="InterPro" id="IPR000713">
    <property type="entry name" value="Mur_ligase_N"/>
</dbReference>
<comment type="catalytic activity">
    <reaction evidence="13 14">
        <text>UDP-N-acetyl-alpha-D-muramate + L-alanine + ATP = UDP-N-acetyl-alpha-D-muramoyl-L-alanine + ADP + phosphate + H(+)</text>
        <dbReference type="Rhea" id="RHEA:23372"/>
        <dbReference type="ChEBI" id="CHEBI:15378"/>
        <dbReference type="ChEBI" id="CHEBI:30616"/>
        <dbReference type="ChEBI" id="CHEBI:43474"/>
        <dbReference type="ChEBI" id="CHEBI:57972"/>
        <dbReference type="ChEBI" id="CHEBI:70757"/>
        <dbReference type="ChEBI" id="CHEBI:83898"/>
        <dbReference type="ChEBI" id="CHEBI:456216"/>
        <dbReference type="EC" id="6.3.2.8"/>
    </reaction>
</comment>
<evidence type="ECO:0000313" key="18">
    <source>
        <dbReference type="EMBL" id="MCC2129861.1"/>
    </source>
</evidence>
<accession>A0AAE3DFP1</accession>
<dbReference type="GO" id="GO:0009252">
    <property type="term" value="P:peptidoglycan biosynthetic process"/>
    <property type="evidence" value="ECO:0007669"/>
    <property type="project" value="UniProtKB-UniRule"/>
</dbReference>
<keyword evidence="6 14" id="KW-0132">Cell division</keyword>
<evidence type="ECO:0000259" key="17">
    <source>
        <dbReference type="Pfam" id="PF08245"/>
    </source>
</evidence>
<dbReference type="InterPro" id="IPR013221">
    <property type="entry name" value="Mur_ligase_cen"/>
</dbReference>
<evidence type="ECO:0000259" key="15">
    <source>
        <dbReference type="Pfam" id="PF01225"/>
    </source>
</evidence>